<evidence type="ECO:0000313" key="3">
    <source>
        <dbReference type="EMBL" id="MDX4957367.1"/>
    </source>
</evidence>
<dbReference type="EMBL" id="JAWWMZ010000004">
    <property type="protein sequence ID" value="MDX4954704.1"/>
    <property type="molecule type" value="Genomic_DNA"/>
</dbReference>
<sequence length="232" mass="26031">MIKLSGITLRVKKIRGGRNGDFCVGELFTDIGEFRVFDQLLDQFDDGVYKGTAWVERIFLKQYIHFNKSITEIRAVLHDLQIDDMEERPEEPHLVEADPADEEPVAVPPPPPRSASATASSTPMSGTSSPGPAQSRANVEELKKRIQKRLARVDQAPTAMTVSDPVPVEDPQSAQEAQLQELFGELWPQVHSRDAVKLDPTVDRLRLRQQVAALKDLGYRMADIQSQTWHPI</sequence>
<accession>A0AAJ2V7R8</accession>
<dbReference type="AlphaFoldDB" id="A0AAJ2V7R8"/>
<evidence type="ECO:0000313" key="2">
    <source>
        <dbReference type="EMBL" id="MDX4954704.1"/>
    </source>
</evidence>
<evidence type="ECO:0000313" key="4">
    <source>
        <dbReference type="Proteomes" id="UP001287445"/>
    </source>
</evidence>
<dbReference type="RefSeq" id="WP_319073959.1">
    <property type="nucleotide sequence ID" value="NZ_JAWWMZ010000004.1"/>
</dbReference>
<dbReference type="Pfam" id="PF11679">
    <property type="entry name" value="DUF3275"/>
    <property type="match status" value="1"/>
</dbReference>
<protein>
    <submittedName>
        <fullName evidence="2">DUF3275 family protein</fullName>
    </submittedName>
</protein>
<dbReference type="EMBL" id="JAWWMZ010000017">
    <property type="protein sequence ID" value="MDX4957367.1"/>
    <property type="molecule type" value="Genomic_DNA"/>
</dbReference>
<gene>
    <name evidence="2" type="ORF">SGN30_14900</name>
    <name evidence="3" type="ORF">SGN30_28445</name>
</gene>
<reference evidence="2" key="1">
    <citation type="submission" date="2023-11" db="EMBL/GenBank/DDBJ databases">
        <title>Identification and selenium tolerance of Delftia acidovorans R3-25.</title>
        <authorList>
            <person name="Zhang S."/>
            <person name="Liu Y."/>
            <person name="Guo Y."/>
        </authorList>
    </citation>
    <scope>NUCLEOTIDE SEQUENCE</scope>
    <source>
        <strain evidence="2">R3-25</strain>
    </source>
</reference>
<evidence type="ECO:0000256" key="1">
    <source>
        <dbReference type="SAM" id="MobiDB-lite"/>
    </source>
</evidence>
<proteinExistence type="predicted"/>
<dbReference type="Proteomes" id="UP001287445">
    <property type="component" value="Unassembled WGS sequence"/>
</dbReference>
<comment type="caution">
    <text evidence="2">The sequence shown here is derived from an EMBL/GenBank/DDBJ whole genome shotgun (WGS) entry which is preliminary data.</text>
</comment>
<dbReference type="InterPro" id="IPR021693">
    <property type="entry name" value="DUF3275"/>
</dbReference>
<organism evidence="2 4">
    <name type="scientific">Delftia acidovorans</name>
    <name type="common">Pseudomonas acidovorans</name>
    <name type="synonym">Comamonas acidovorans</name>
    <dbReference type="NCBI Taxonomy" id="80866"/>
    <lineage>
        <taxon>Bacteria</taxon>
        <taxon>Pseudomonadati</taxon>
        <taxon>Pseudomonadota</taxon>
        <taxon>Betaproteobacteria</taxon>
        <taxon>Burkholderiales</taxon>
        <taxon>Comamonadaceae</taxon>
        <taxon>Delftia</taxon>
    </lineage>
</organism>
<feature type="compositionally biased region" description="Low complexity" evidence="1">
    <location>
        <begin position="114"/>
        <end position="133"/>
    </location>
</feature>
<feature type="region of interest" description="Disordered" evidence="1">
    <location>
        <begin position="89"/>
        <end position="142"/>
    </location>
</feature>
<name>A0AAJ2V7R8_DELAC</name>